<accession>D7EBN3</accession>
<dbReference type="AlphaFoldDB" id="D7EBN3"/>
<dbReference type="KEGG" id="mev:Metev_2046"/>
<dbReference type="Proteomes" id="UP000000391">
    <property type="component" value="Chromosome"/>
</dbReference>
<protein>
    <submittedName>
        <fullName evidence="4">Phosphoesterase RecJ domain protein</fullName>
    </submittedName>
</protein>
<dbReference type="SUPFAM" id="SSF64182">
    <property type="entry name" value="DHH phosphoesterases"/>
    <property type="match status" value="1"/>
</dbReference>
<dbReference type="InterPro" id="IPR048515">
    <property type="entry name" value="DHH_CID"/>
</dbReference>
<dbReference type="InterPro" id="IPR038763">
    <property type="entry name" value="DHH_sf"/>
</dbReference>
<evidence type="ECO:0000313" key="5">
    <source>
        <dbReference type="Proteomes" id="UP000000391"/>
    </source>
</evidence>
<dbReference type="GO" id="GO:0004527">
    <property type="term" value="F:exonuclease activity"/>
    <property type="evidence" value="ECO:0007669"/>
    <property type="project" value="UniProtKB-KW"/>
</dbReference>
<dbReference type="RefSeq" id="WP_013195440.1">
    <property type="nucleotide sequence ID" value="NC_014253.1"/>
</dbReference>
<feature type="domain" description="DDH" evidence="1">
    <location>
        <begin position="27"/>
        <end position="157"/>
    </location>
</feature>
<evidence type="ECO:0000259" key="1">
    <source>
        <dbReference type="Pfam" id="PF01368"/>
    </source>
</evidence>
<dbReference type="Pfam" id="PF01368">
    <property type="entry name" value="DHH"/>
    <property type="match status" value="1"/>
</dbReference>
<feature type="domain" description="DHHA1" evidence="2">
    <location>
        <begin position="366"/>
        <end position="460"/>
    </location>
</feature>
<dbReference type="PANTHER" id="PTHR30255">
    <property type="entry name" value="SINGLE-STRANDED-DNA-SPECIFIC EXONUCLEASE RECJ"/>
    <property type="match status" value="1"/>
</dbReference>
<evidence type="ECO:0000259" key="3">
    <source>
        <dbReference type="Pfam" id="PF21763"/>
    </source>
</evidence>
<dbReference type="Gene3D" id="3.10.310.30">
    <property type="match status" value="1"/>
</dbReference>
<evidence type="ECO:0000313" key="4">
    <source>
        <dbReference type="EMBL" id="ADI74875.1"/>
    </source>
</evidence>
<dbReference type="Pfam" id="PF02272">
    <property type="entry name" value="DHHA1"/>
    <property type="match status" value="1"/>
</dbReference>
<dbReference type="Gene3D" id="3.90.1640.30">
    <property type="match status" value="1"/>
</dbReference>
<dbReference type="HOGENOM" id="CLU_042622_0_0_2"/>
<gene>
    <name evidence="4" type="ordered locus">Metev_2046</name>
</gene>
<dbReference type="EMBL" id="CP002069">
    <property type="protein sequence ID" value="ADI74875.1"/>
    <property type="molecule type" value="Genomic_DNA"/>
</dbReference>
<dbReference type="InterPro" id="IPR051673">
    <property type="entry name" value="SSDNA_exonuclease_RecJ"/>
</dbReference>
<sequence>MDFNQVMQEMRNHAVKCVEEITKYDTVHVVSHIDADGLTSAGIICKALQRRGINYSTRFLKQLDESAIEDIASENHELVIFTDLGSGMIEEIKSAGINAVISDHHQPKGDTKILQTHLNPHIFGVNGSSELSGSGTTYILASVLGDNNDLADLAIVGATGDFQHSKKGYLTGINRLILQEGAENGVLHYKKDLTLFGKQTRPVFKLLQFSSDPFLPGLTGDEDACIEFLHNLGIRFRGDERWRRWIDCTQDEKQHIVSALMQHCVRSGVPSYKIERLVSEVYVLLKEQEGTEMRDSSEFSTLLNATARYDHADIGLAVCIGDRGEAYEKASKLLSEHRQNLVNGLMFVKENGVTKLNNLQYFDSGSNIKETIVGIIAGMSTTVVGDRSYPIIGFADTDDGVKVSARGTQDLLRQGLNLSEAISKTCEEVGGVGGGHDIASGATIPHEVKGEFIYKLDEIIGSQIGRYKKKQ</sequence>
<dbReference type="InterPro" id="IPR003156">
    <property type="entry name" value="DHHA1_dom"/>
</dbReference>
<keyword evidence="5" id="KW-1185">Reference proteome</keyword>
<evidence type="ECO:0000259" key="2">
    <source>
        <dbReference type="Pfam" id="PF02272"/>
    </source>
</evidence>
<dbReference type="Pfam" id="PF21763">
    <property type="entry name" value="DHH_CID"/>
    <property type="match status" value="1"/>
</dbReference>
<name>D7EBN3_METEZ</name>
<dbReference type="STRING" id="644295.Metev_2046"/>
<reference evidence="4 5" key="1">
    <citation type="submission" date="2010-06" db="EMBL/GenBank/DDBJ databases">
        <title>Complete sequence chromosome of Methanohalobium evestigatum Z-7303.</title>
        <authorList>
            <consortium name="US DOE Joint Genome Institute"/>
            <person name="Lucas S."/>
            <person name="Copeland A."/>
            <person name="Lapidus A."/>
            <person name="Cheng J.-F."/>
            <person name="Bruce D."/>
            <person name="Goodwin L."/>
            <person name="Pitluck S."/>
            <person name="Saunders E."/>
            <person name="Detter J.C."/>
            <person name="Han C."/>
            <person name="Tapia R."/>
            <person name="Land M."/>
            <person name="Hauser L."/>
            <person name="Kyrpides N."/>
            <person name="Mikhailova N."/>
            <person name="Sieprawska-Lupa M."/>
            <person name="Whitman W.B."/>
            <person name="Anderson I."/>
            <person name="Woyke T."/>
        </authorList>
    </citation>
    <scope>NUCLEOTIDE SEQUENCE [LARGE SCALE GENOMIC DNA]</scope>
    <source>
        <strain evidence="5">ATCC BAA-1072 / DSM 3721 / NBRC 107634 / OCM 161 / Z-7303</strain>
    </source>
</reference>
<dbReference type="PANTHER" id="PTHR30255:SF3">
    <property type="entry name" value="SINGLE-STRANDED-DNA-SPECIFIC EXONUCLEASE RECJ"/>
    <property type="match status" value="1"/>
</dbReference>
<dbReference type="GeneID" id="9347706"/>
<feature type="domain" description="DHH-CID" evidence="3">
    <location>
        <begin position="195"/>
        <end position="278"/>
    </location>
</feature>
<organism evidence="4 5">
    <name type="scientific">Methanohalobium evestigatum (strain ATCC BAA-1072 / DSM 3721 / NBRC 107634 / OCM 161 / Z-7303)</name>
    <dbReference type="NCBI Taxonomy" id="644295"/>
    <lineage>
        <taxon>Archaea</taxon>
        <taxon>Methanobacteriati</taxon>
        <taxon>Methanobacteriota</taxon>
        <taxon>Stenosarchaea group</taxon>
        <taxon>Methanomicrobia</taxon>
        <taxon>Methanosarcinales</taxon>
        <taxon>Methanosarcinaceae</taxon>
        <taxon>Methanohalobium</taxon>
    </lineage>
</organism>
<proteinExistence type="predicted"/>
<dbReference type="InterPro" id="IPR001667">
    <property type="entry name" value="DDH_dom"/>
</dbReference>
<dbReference type="GO" id="GO:0003676">
    <property type="term" value="F:nucleic acid binding"/>
    <property type="evidence" value="ECO:0007669"/>
    <property type="project" value="InterPro"/>
</dbReference>